<dbReference type="AlphaFoldDB" id="A0A0V8M408"/>
<evidence type="ECO:0000256" key="4">
    <source>
        <dbReference type="ARBA" id="ARBA00022485"/>
    </source>
</evidence>
<evidence type="ECO:0000256" key="7">
    <source>
        <dbReference type="ARBA" id="ARBA00022967"/>
    </source>
</evidence>
<evidence type="ECO:0000256" key="5">
    <source>
        <dbReference type="ARBA" id="ARBA00022714"/>
    </source>
</evidence>
<dbReference type="eggNOG" id="COG3383">
    <property type="taxonomic scope" value="Bacteria"/>
</dbReference>
<dbReference type="InterPro" id="IPR050157">
    <property type="entry name" value="PSI_iron-sulfur_center"/>
</dbReference>
<dbReference type="PANTHER" id="PTHR24960">
    <property type="entry name" value="PHOTOSYSTEM I IRON-SULFUR CENTER-RELATED"/>
    <property type="match status" value="1"/>
</dbReference>
<dbReference type="SUPFAM" id="SSF54292">
    <property type="entry name" value="2Fe-2S ferredoxin-like"/>
    <property type="match status" value="1"/>
</dbReference>
<dbReference type="InterPro" id="IPR017896">
    <property type="entry name" value="4Fe4S_Fe-S-bd"/>
</dbReference>
<evidence type="ECO:0000256" key="3">
    <source>
        <dbReference type="ARBA" id="ARBA00005404"/>
    </source>
</evidence>
<evidence type="ECO:0000256" key="11">
    <source>
        <dbReference type="ARBA" id="ARBA00023136"/>
    </source>
</evidence>
<dbReference type="GO" id="GO:0051537">
    <property type="term" value="F:2 iron, 2 sulfur cluster binding"/>
    <property type="evidence" value="ECO:0007669"/>
    <property type="project" value="UniProtKB-KW"/>
</dbReference>
<evidence type="ECO:0000313" key="16">
    <source>
        <dbReference type="Proteomes" id="UP000053577"/>
    </source>
</evidence>
<keyword evidence="11" id="KW-0472">Membrane</keyword>
<comment type="similarity">
    <text evidence="3">Belongs to the complex I 75 kDa subunit family.</text>
</comment>
<evidence type="ECO:0000256" key="10">
    <source>
        <dbReference type="ARBA" id="ARBA00023027"/>
    </source>
</evidence>
<reference evidence="15 16" key="1">
    <citation type="journal article" date="2015" name="Sci. Rep.">
        <title>A comparative genomics and reductive dehalogenase gene transcription study of two chloroethene-respiring bacteria, Dehalococcoides mccartyi strains MB and 11a.</title>
        <authorList>
            <person name="Low A."/>
            <person name="Shen Z."/>
            <person name="Cheng D."/>
            <person name="Rogers M.J."/>
            <person name="Lee P.K."/>
            <person name="He J."/>
        </authorList>
    </citation>
    <scope>NUCLEOTIDE SEQUENCE [LARGE SCALE GENOMIC DNA]</scope>
    <source>
        <strain evidence="15 16">MB</strain>
    </source>
</reference>
<dbReference type="EMBL" id="JGYD01000010">
    <property type="protein sequence ID" value="KSV18511.1"/>
    <property type="molecule type" value="Genomic_DNA"/>
</dbReference>
<name>A0A0V8M408_9CHLR</name>
<sequence>MINLTIDGKKYQAEEGQTILEVANRHGIFIPTLCVDEAVSAYGACRLCMVEIERKGRKKLVASCLYEVEEGLAVSTQNDRIANIRKTVIELLLARCPQSEGVQAMAKKLGVTCSRFESEKPENLCTLCALCTRVCSEVVGKSAISLVSRGTSREVALPYYEDKTDCIACGSCAYICPTEAIKMEDGNGMRTITWPNCQVSFKLKRCAKCGAEWIPEKQVRHILNTTEVPAEFFDICPDCR</sequence>
<dbReference type="PROSITE" id="PS51379">
    <property type="entry name" value="4FE4S_FER_2"/>
    <property type="match status" value="1"/>
</dbReference>
<dbReference type="PROSITE" id="PS51085">
    <property type="entry name" value="2FE2S_FER_2"/>
    <property type="match status" value="1"/>
</dbReference>
<keyword evidence="8" id="KW-0408">Iron</keyword>
<evidence type="ECO:0000259" key="13">
    <source>
        <dbReference type="PROSITE" id="PS51085"/>
    </source>
</evidence>
<dbReference type="CDD" id="cd00207">
    <property type="entry name" value="fer2"/>
    <property type="match status" value="1"/>
</dbReference>
<dbReference type="PATRIC" id="fig|61435.5.peg.130"/>
<keyword evidence="4" id="KW-0004">4Fe-4S</keyword>
<evidence type="ECO:0000256" key="9">
    <source>
        <dbReference type="ARBA" id="ARBA00023014"/>
    </source>
</evidence>
<proteinExistence type="inferred from homology"/>
<organism evidence="15 16">
    <name type="scientific">Dehalococcoides mccartyi</name>
    <dbReference type="NCBI Taxonomy" id="61435"/>
    <lineage>
        <taxon>Bacteria</taxon>
        <taxon>Bacillati</taxon>
        <taxon>Chloroflexota</taxon>
        <taxon>Dehalococcoidia</taxon>
        <taxon>Dehalococcoidales</taxon>
        <taxon>Dehalococcoidaceae</taxon>
        <taxon>Dehalococcoides</taxon>
    </lineage>
</organism>
<dbReference type="Gene3D" id="3.30.70.20">
    <property type="match status" value="1"/>
</dbReference>
<keyword evidence="9" id="KW-0411">Iron-sulfur</keyword>
<dbReference type="GO" id="GO:0046872">
    <property type="term" value="F:metal ion binding"/>
    <property type="evidence" value="ECO:0007669"/>
    <property type="project" value="UniProtKB-KW"/>
</dbReference>
<evidence type="ECO:0000259" key="14">
    <source>
        <dbReference type="PROSITE" id="PS51379"/>
    </source>
</evidence>
<dbReference type="Pfam" id="PF00037">
    <property type="entry name" value="Fer4"/>
    <property type="match status" value="1"/>
</dbReference>
<evidence type="ECO:0000256" key="6">
    <source>
        <dbReference type="ARBA" id="ARBA00022723"/>
    </source>
</evidence>
<evidence type="ECO:0000256" key="1">
    <source>
        <dbReference type="ARBA" id="ARBA00001966"/>
    </source>
</evidence>
<dbReference type="Gene3D" id="3.10.20.740">
    <property type="match status" value="1"/>
</dbReference>
<keyword evidence="6" id="KW-0479">Metal-binding</keyword>
<evidence type="ECO:0000313" key="15">
    <source>
        <dbReference type="EMBL" id="KSV18511.1"/>
    </source>
</evidence>
<evidence type="ECO:0000256" key="8">
    <source>
        <dbReference type="ARBA" id="ARBA00023004"/>
    </source>
</evidence>
<dbReference type="Pfam" id="PF13510">
    <property type="entry name" value="Fer2_4"/>
    <property type="match status" value="1"/>
</dbReference>
<keyword evidence="7" id="KW-1278">Translocase</keyword>
<dbReference type="GO" id="GO:0051539">
    <property type="term" value="F:4 iron, 4 sulfur cluster binding"/>
    <property type="evidence" value="ECO:0007669"/>
    <property type="project" value="UniProtKB-KW"/>
</dbReference>
<gene>
    <name evidence="15" type="ORF">DA01_00610</name>
</gene>
<protein>
    <submittedName>
        <fullName evidence="15">(2Fe-2S)-binding protein</fullName>
    </submittedName>
</protein>
<keyword evidence="10" id="KW-0520">NAD</keyword>
<dbReference type="SUPFAM" id="SSF54862">
    <property type="entry name" value="4Fe-4S ferredoxins"/>
    <property type="match status" value="1"/>
</dbReference>
<dbReference type="InterPro" id="IPR001041">
    <property type="entry name" value="2Fe-2S_ferredoxin-type"/>
</dbReference>
<dbReference type="RefSeq" id="WP_058292056.1">
    <property type="nucleotide sequence ID" value="NZ_JGYD01000010.1"/>
</dbReference>
<feature type="domain" description="4Fe-4S ferredoxin-type" evidence="14">
    <location>
        <begin position="157"/>
        <end position="186"/>
    </location>
</feature>
<dbReference type="GO" id="GO:0016020">
    <property type="term" value="C:membrane"/>
    <property type="evidence" value="ECO:0007669"/>
    <property type="project" value="UniProtKB-SubCell"/>
</dbReference>
<dbReference type="FunFam" id="3.10.20.740:FF:000004">
    <property type="entry name" value="NADH-quinone oxidoreductase"/>
    <property type="match status" value="1"/>
</dbReference>
<comment type="cofactor">
    <cofactor evidence="12">
        <name>[2Fe-2S] cluster</name>
        <dbReference type="ChEBI" id="CHEBI:190135"/>
    </cofactor>
</comment>
<evidence type="ECO:0000256" key="2">
    <source>
        <dbReference type="ARBA" id="ARBA00004370"/>
    </source>
</evidence>
<feature type="domain" description="2Fe-2S ferredoxin-type" evidence="13">
    <location>
        <begin position="1"/>
        <end position="80"/>
    </location>
</feature>
<accession>A0A0V8M408</accession>
<dbReference type="PANTHER" id="PTHR24960:SF84">
    <property type="entry name" value="HYDROGENASE SUBUNIT"/>
    <property type="match status" value="1"/>
</dbReference>
<comment type="cofactor">
    <cofactor evidence="1">
        <name>[4Fe-4S] cluster</name>
        <dbReference type="ChEBI" id="CHEBI:49883"/>
    </cofactor>
</comment>
<comment type="subcellular location">
    <subcellularLocation>
        <location evidence="2">Membrane</location>
    </subcellularLocation>
</comment>
<dbReference type="Proteomes" id="UP000053577">
    <property type="component" value="Unassembled WGS sequence"/>
</dbReference>
<dbReference type="InterPro" id="IPR036010">
    <property type="entry name" value="2Fe-2S_ferredoxin-like_sf"/>
</dbReference>
<keyword evidence="5" id="KW-0001">2Fe-2S</keyword>
<dbReference type="OrthoDB" id="9805142at2"/>
<dbReference type="PROSITE" id="PS00198">
    <property type="entry name" value="4FE4S_FER_1"/>
    <property type="match status" value="1"/>
</dbReference>
<comment type="caution">
    <text evidence="15">The sequence shown here is derived from an EMBL/GenBank/DDBJ whole genome shotgun (WGS) entry which is preliminary data.</text>
</comment>
<dbReference type="InterPro" id="IPR017900">
    <property type="entry name" value="4Fe4S_Fe_S_CS"/>
</dbReference>
<evidence type="ECO:0000256" key="12">
    <source>
        <dbReference type="ARBA" id="ARBA00034078"/>
    </source>
</evidence>